<name>Q1JJL1_STRPC</name>
<dbReference type="Proteomes" id="UP000002433">
    <property type="component" value="Chromosome"/>
</dbReference>
<dbReference type="AlphaFoldDB" id="Q1JJL1"/>
<evidence type="ECO:0000313" key="1">
    <source>
        <dbReference type="EMBL" id="ABF32962.1"/>
    </source>
</evidence>
<protein>
    <submittedName>
        <fullName evidence="1">Uncharacterized protein</fullName>
    </submittedName>
</protein>
<proteinExistence type="predicted"/>
<dbReference type="KEGG" id="spk:MGAS9429_Spy1775"/>
<dbReference type="HOGENOM" id="CLU_3358836_0_0_9"/>
<dbReference type="EMBL" id="CP000259">
    <property type="protein sequence ID" value="ABF32962.1"/>
    <property type="molecule type" value="Genomic_DNA"/>
</dbReference>
<organism evidence="1 2">
    <name type="scientific">Streptococcus pyogenes serotype M12 (strain MGAS9429)</name>
    <dbReference type="NCBI Taxonomy" id="370551"/>
    <lineage>
        <taxon>Bacteria</taxon>
        <taxon>Bacillati</taxon>
        <taxon>Bacillota</taxon>
        <taxon>Bacilli</taxon>
        <taxon>Lactobacillales</taxon>
        <taxon>Streptococcaceae</taxon>
        <taxon>Streptococcus</taxon>
    </lineage>
</organism>
<evidence type="ECO:0000313" key="2">
    <source>
        <dbReference type="Proteomes" id="UP000002433"/>
    </source>
</evidence>
<accession>Q1JJL1</accession>
<gene>
    <name evidence="1" type="ordered locus">MGAS9429_Spy1775</name>
</gene>
<reference evidence="1 2" key="1">
    <citation type="journal article" date="2006" name="Proc. Natl. Acad. Sci. U.S.A.">
        <title>Molecular genetic anatomy of inter- and intraserotype variation in the human bacterial pathogen group A Streptococcus.</title>
        <authorList>
            <person name="Beres S.B."/>
            <person name="Richter E.W."/>
            <person name="Nagiec M.J."/>
            <person name="Sumby P."/>
            <person name="Porcella S.F."/>
            <person name="DeLeo F.R."/>
            <person name="Musser J.M."/>
        </authorList>
    </citation>
    <scope>NUCLEOTIDE SEQUENCE [LARGE SCALE GENOMIC DNA]</scope>
    <source>
        <strain evidence="1 2">MGAS9429</strain>
    </source>
</reference>
<sequence length="36" mass="4271">MLAGYSKNLVAPRQYILTKTDYYYNKYKTLNATLNH</sequence>